<dbReference type="AlphaFoldDB" id="A0A5R8KIP8"/>
<keyword evidence="2" id="KW-0732">Signal</keyword>
<keyword evidence="4" id="KW-1185">Reference proteome</keyword>
<proteinExistence type="predicted"/>
<feature type="region of interest" description="Disordered" evidence="1">
    <location>
        <begin position="304"/>
        <end position="344"/>
    </location>
</feature>
<evidence type="ECO:0000313" key="3">
    <source>
        <dbReference type="EMBL" id="TLD72193.1"/>
    </source>
</evidence>
<comment type="caution">
    <text evidence="3">The sequence shown here is derived from an EMBL/GenBank/DDBJ whole genome shotgun (WGS) entry which is preliminary data.</text>
</comment>
<evidence type="ECO:0008006" key="5">
    <source>
        <dbReference type="Google" id="ProtNLM"/>
    </source>
</evidence>
<evidence type="ECO:0000256" key="1">
    <source>
        <dbReference type="SAM" id="MobiDB-lite"/>
    </source>
</evidence>
<evidence type="ECO:0000313" key="4">
    <source>
        <dbReference type="Proteomes" id="UP000306196"/>
    </source>
</evidence>
<reference evidence="3 4" key="1">
    <citation type="submission" date="2019-05" db="EMBL/GenBank/DDBJ databases">
        <title>Verrucobacter flavum gen. nov., sp. nov. a new member of the family Verrucomicrobiaceae.</title>
        <authorList>
            <person name="Szuroczki S."/>
            <person name="Abbaszade G."/>
            <person name="Szabo A."/>
            <person name="Felfoldi T."/>
            <person name="Schumann P."/>
            <person name="Boka K."/>
            <person name="Keki Z."/>
            <person name="Toumi M."/>
            <person name="Toth E."/>
        </authorList>
    </citation>
    <scope>NUCLEOTIDE SEQUENCE [LARGE SCALE GENOMIC DNA]</scope>
    <source>
        <strain evidence="3 4">MG-N-17</strain>
    </source>
</reference>
<name>A0A5R8KIP8_9BACT</name>
<dbReference type="Proteomes" id="UP000306196">
    <property type="component" value="Unassembled WGS sequence"/>
</dbReference>
<dbReference type="EMBL" id="VAUV01000002">
    <property type="protein sequence ID" value="TLD72193.1"/>
    <property type="molecule type" value="Genomic_DNA"/>
</dbReference>
<feature type="chain" id="PRO_5024359432" description="Tetratricopeptide repeat protein" evidence="2">
    <location>
        <begin position="17"/>
        <end position="344"/>
    </location>
</feature>
<accession>A0A5R8KIP8</accession>
<evidence type="ECO:0000256" key="2">
    <source>
        <dbReference type="SAM" id="SignalP"/>
    </source>
</evidence>
<gene>
    <name evidence="3" type="ORF">FEM03_02215</name>
</gene>
<sequence length="344" mass="38277">MLWLLLALSFLSHVNAQQPSPPPTDILNLKNGARVSCRVLDITDATISIEYRAPTGAGLLKRDVPWTEVSHVDFAMDSEFQSLLKSTKPVVDTPKFATQWQKFFPLIKHPNHPVGDLGLLYIQALLQNPDPAAQGQALPIIDTIITSDWNPARRQQAKILHLQALAIRNRPEETRAAAKAFLATPDLDPAQAASTHLILAKLAHKELTQLETDNPRWQDDDLIRPTRNDLFHTLIDHCLTPSLFYGTLESPASEGIALAMQFFIDHQDLPSAAALARDLLQLYPNASQTPQATAFLTKHQLPLTPPTDVEEEIAPAPVEDTPDDSTEPEITRRKRYERPPPTKP</sequence>
<organism evidence="3 4">
    <name type="scientific">Phragmitibacter flavus</name>
    <dbReference type="NCBI Taxonomy" id="2576071"/>
    <lineage>
        <taxon>Bacteria</taxon>
        <taxon>Pseudomonadati</taxon>
        <taxon>Verrucomicrobiota</taxon>
        <taxon>Verrucomicrobiia</taxon>
        <taxon>Verrucomicrobiales</taxon>
        <taxon>Verrucomicrobiaceae</taxon>
        <taxon>Phragmitibacter</taxon>
    </lineage>
</organism>
<protein>
    <recommendedName>
        <fullName evidence="5">Tetratricopeptide repeat protein</fullName>
    </recommendedName>
</protein>
<feature type="signal peptide" evidence="2">
    <location>
        <begin position="1"/>
        <end position="16"/>
    </location>
</feature>